<evidence type="ECO:0000313" key="2">
    <source>
        <dbReference type="EMBL" id="SDX44637.1"/>
    </source>
</evidence>
<comment type="caution">
    <text evidence="2">The sequence shown here is derived from an EMBL/GenBank/DDBJ whole genome shotgun (WGS) entry which is preliminary data.</text>
</comment>
<feature type="repeat" description="TPR" evidence="1">
    <location>
        <begin position="200"/>
        <end position="233"/>
    </location>
</feature>
<dbReference type="AlphaFoldDB" id="A0A8X8IH11"/>
<organism evidence="2 3">
    <name type="scientific">Hydrobacter penzbergensis</name>
    <dbReference type="NCBI Taxonomy" id="1235997"/>
    <lineage>
        <taxon>Bacteria</taxon>
        <taxon>Pseudomonadati</taxon>
        <taxon>Bacteroidota</taxon>
        <taxon>Chitinophagia</taxon>
        <taxon>Chitinophagales</taxon>
        <taxon>Chitinophagaceae</taxon>
        <taxon>Hydrobacter</taxon>
    </lineage>
</organism>
<dbReference type="RefSeq" id="WP_092726122.1">
    <property type="nucleotide sequence ID" value="NZ_FNNO01000016.1"/>
</dbReference>
<gene>
    <name evidence="2" type="ORF">SAMN05444410_11635</name>
</gene>
<dbReference type="SUPFAM" id="SSF48452">
    <property type="entry name" value="TPR-like"/>
    <property type="match status" value="1"/>
</dbReference>
<dbReference type="EMBL" id="FNNO01000016">
    <property type="protein sequence ID" value="SDX44637.1"/>
    <property type="molecule type" value="Genomic_DNA"/>
</dbReference>
<dbReference type="InterPro" id="IPR019734">
    <property type="entry name" value="TPR_rpt"/>
</dbReference>
<reference evidence="2 3" key="1">
    <citation type="submission" date="2016-10" db="EMBL/GenBank/DDBJ databases">
        <authorList>
            <person name="Varghese N."/>
            <person name="Submissions S."/>
        </authorList>
    </citation>
    <scope>NUCLEOTIDE SEQUENCE [LARGE SCALE GENOMIC DNA]</scope>
    <source>
        <strain evidence="2 3">DSM 25353</strain>
    </source>
</reference>
<dbReference type="Pfam" id="PF13432">
    <property type="entry name" value="TPR_16"/>
    <property type="match status" value="1"/>
</dbReference>
<dbReference type="Proteomes" id="UP000198711">
    <property type="component" value="Unassembled WGS sequence"/>
</dbReference>
<name>A0A8X8IH11_9BACT</name>
<dbReference type="InterPro" id="IPR011990">
    <property type="entry name" value="TPR-like_helical_dom_sf"/>
</dbReference>
<accession>A0A8X8IH11</accession>
<proteinExistence type="predicted"/>
<keyword evidence="3" id="KW-1185">Reference proteome</keyword>
<evidence type="ECO:0000256" key="1">
    <source>
        <dbReference type="PROSITE-ProRule" id="PRU00339"/>
    </source>
</evidence>
<sequence length="282" mass="31593">MKKQQWLLISSALLAFILLFTFGITVPPHKQPTATVAANVASSPSIRFETLLAKAKEHISPAQAERLARLENAVVRGDIKDQQIHVYHQLARFWSDSARVFEPYAYYTGEAAKLENSEKSLTFAAHLFLDNLMAETNPAMQNWLATNAKVLLEKALAINPANDSSRIGLGACYMFGNISDNPMQGILPVREIVAKHPDNLYGQMILGLGGKKSGQYDKAIERFKIVVEHQPDNLEAIFHLAECYDLHGEKANAIQWYEVAEKLIRIPEAKAEIDKRILELKK</sequence>
<protein>
    <submittedName>
        <fullName evidence="2">Tetratricopeptide repeat-containing protein</fullName>
    </submittedName>
</protein>
<dbReference type="PROSITE" id="PS50005">
    <property type="entry name" value="TPR"/>
    <property type="match status" value="1"/>
</dbReference>
<keyword evidence="1" id="KW-0802">TPR repeat</keyword>
<dbReference type="Gene3D" id="1.25.40.10">
    <property type="entry name" value="Tetratricopeptide repeat domain"/>
    <property type="match status" value="1"/>
</dbReference>
<evidence type="ECO:0000313" key="3">
    <source>
        <dbReference type="Proteomes" id="UP000198711"/>
    </source>
</evidence>